<dbReference type="AlphaFoldDB" id="A0AA38X3E9"/>
<proteinExistence type="predicted"/>
<dbReference type="EMBL" id="JAPDRK010000015">
    <property type="protein sequence ID" value="KAJ9605965.1"/>
    <property type="molecule type" value="Genomic_DNA"/>
</dbReference>
<evidence type="ECO:0000313" key="1">
    <source>
        <dbReference type="EMBL" id="KAJ9605965.1"/>
    </source>
</evidence>
<gene>
    <name evidence="1" type="ORF">H2200_009814</name>
</gene>
<accession>A0AA38X3E9</accession>
<reference evidence="1" key="1">
    <citation type="submission" date="2022-10" db="EMBL/GenBank/DDBJ databases">
        <title>Culturing micro-colonial fungi from biological soil crusts in the Mojave desert and describing Neophaeococcomyces mojavensis, and introducing the new genera and species Taxawa tesnikishii.</title>
        <authorList>
            <person name="Kurbessoian T."/>
            <person name="Stajich J.E."/>
        </authorList>
    </citation>
    <scope>NUCLEOTIDE SEQUENCE</scope>
    <source>
        <strain evidence="1">TK_41</strain>
    </source>
</reference>
<keyword evidence="2" id="KW-1185">Reference proteome</keyword>
<sequence>MDLEQQLQLFFDKEGVSVELLGRIYAAAATFAWVWKDINEMKIKPLPLEVSIHLKALRSLVPDMTKLIQTKATMIYLDEVVGPGLPAQARVERNKFHDVLMSLRDPSPPRIKEGSNDRETWDTLQKQKHLEYSQQVENAFLKAHQLRLKLEKSAKRYIFMHPMIGTKFDGTWMKAANTAGTIQPHGKSIWACLNPAVYSAPRDTRSPQHLEVSALVLVQGFPLDHYVTNIQ</sequence>
<evidence type="ECO:0000313" key="2">
    <source>
        <dbReference type="Proteomes" id="UP001172673"/>
    </source>
</evidence>
<comment type="caution">
    <text evidence="1">The sequence shown here is derived from an EMBL/GenBank/DDBJ whole genome shotgun (WGS) entry which is preliminary data.</text>
</comment>
<dbReference type="Proteomes" id="UP001172673">
    <property type="component" value="Unassembled WGS sequence"/>
</dbReference>
<protein>
    <submittedName>
        <fullName evidence="1">Uncharacterized protein</fullName>
    </submittedName>
</protein>
<name>A0AA38X3E9_9EURO</name>
<organism evidence="1 2">
    <name type="scientific">Cladophialophora chaetospira</name>
    <dbReference type="NCBI Taxonomy" id="386627"/>
    <lineage>
        <taxon>Eukaryota</taxon>
        <taxon>Fungi</taxon>
        <taxon>Dikarya</taxon>
        <taxon>Ascomycota</taxon>
        <taxon>Pezizomycotina</taxon>
        <taxon>Eurotiomycetes</taxon>
        <taxon>Chaetothyriomycetidae</taxon>
        <taxon>Chaetothyriales</taxon>
        <taxon>Herpotrichiellaceae</taxon>
        <taxon>Cladophialophora</taxon>
    </lineage>
</organism>